<dbReference type="PATRIC" id="fig|913241.3.peg.1092"/>
<organism evidence="11 12">
    <name type="scientific">Salmonella enterica subsp. enterica serovar Alachua str. R6-377</name>
    <dbReference type="NCBI Taxonomy" id="913241"/>
    <lineage>
        <taxon>Bacteria</taxon>
        <taxon>Pseudomonadati</taxon>
        <taxon>Pseudomonadota</taxon>
        <taxon>Gammaproteobacteria</taxon>
        <taxon>Enterobacterales</taxon>
        <taxon>Enterobacteriaceae</taxon>
        <taxon>Salmonella</taxon>
    </lineage>
</organism>
<dbReference type="Proteomes" id="UP000004642">
    <property type="component" value="Unassembled WGS sequence"/>
</dbReference>
<dbReference type="EMBL" id="AFCJ01000637">
    <property type="protein sequence ID" value="EHC42090.1"/>
    <property type="molecule type" value="Genomic_DNA"/>
</dbReference>
<dbReference type="Pfam" id="PF00654">
    <property type="entry name" value="Voltage_CLC"/>
    <property type="match status" value="1"/>
</dbReference>
<evidence type="ECO:0000256" key="10">
    <source>
        <dbReference type="SAM" id="Phobius"/>
    </source>
</evidence>
<keyword evidence="9" id="KW-0407">Ion channel</keyword>
<feature type="non-terminal residue" evidence="11">
    <location>
        <position position="1"/>
    </location>
</feature>
<evidence type="ECO:0000256" key="4">
    <source>
        <dbReference type="ARBA" id="ARBA00022989"/>
    </source>
</evidence>
<proteinExistence type="predicted"/>
<evidence type="ECO:0000256" key="1">
    <source>
        <dbReference type="ARBA" id="ARBA00004141"/>
    </source>
</evidence>
<evidence type="ECO:0000256" key="2">
    <source>
        <dbReference type="ARBA" id="ARBA00022448"/>
    </source>
</evidence>
<keyword evidence="3 10" id="KW-0812">Transmembrane</keyword>
<feature type="transmembrane region" description="Helical" evidence="10">
    <location>
        <begin position="198"/>
        <end position="220"/>
    </location>
</feature>
<feature type="transmembrane region" description="Helical" evidence="10">
    <location>
        <begin position="69"/>
        <end position="88"/>
    </location>
</feature>
<feature type="transmembrane region" description="Helical" evidence="10">
    <location>
        <begin position="21"/>
        <end position="49"/>
    </location>
</feature>
<dbReference type="CDD" id="cd00400">
    <property type="entry name" value="Voltage_gated_ClC"/>
    <property type="match status" value="1"/>
</dbReference>
<keyword evidence="6 10" id="KW-0472">Membrane</keyword>
<comment type="caution">
    <text evidence="11">The sequence shown here is derived from an EMBL/GenBank/DDBJ whole genome shotgun (WGS) entry which is preliminary data.</text>
</comment>
<evidence type="ECO:0000256" key="6">
    <source>
        <dbReference type="ARBA" id="ARBA00023136"/>
    </source>
</evidence>
<protein>
    <submittedName>
        <fullName evidence="11">Chloride channel protein</fullName>
    </submittedName>
</protein>
<dbReference type="PANTHER" id="PTHR43427">
    <property type="entry name" value="CHLORIDE CHANNEL PROTEIN CLC-E"/>
    <property type="match status" value="1"/>
</dbReference>
<gene>
    <name evidence="11" type="ORF">LTSEALA_1443</name>
</gene>
<dbReference type="GO" id="GO:0034707">
    <property type="term" value="C:chloride channel complex"/>
    <property type="evidence" value="ECO:0007669"/>
    <property type="project" value="UniProtKB-KW"/>
</dbReference>
<evidence type="ECO:0000256" key="8">
    <source>
        <dbReference type="ARBA" id="ARBA00023214"/>
    </source>
</evidence>
<feature type="transmembrane region" description="Helical" evidence="10">
    <location>
        <begin position="170"/>
        <end position="192"/>
    </location>
</feature>
<dbReference type="SUPFAM" id="SSF81340">
    <property type="entry name" value="Clc chloride channel"/>
    <property type="match status" value="1"/>
</dbReference>
<accession>G5LLS0</accession>
<feature type="transmembrane region" description="Helical" evidence="10">
    <location>
        <begin position="108"/>
        <end position="126"/>
    </location>
</feature>
<dbReference type="AlphaFoldDB" id="G5LLS0"/>
<dbReference type="InterPro" id="IPR050368">
    <property type="entry name" value="ClC-type_chloride_channel"/>
</dbReference>
<keyword evidence="7" id="KW-0869">Chloride channel</keyword>
<keyword evidence="8" id="KW-0868">Chloride</keyword>
<keyword evidence="4 10" id="KW-1133">Transmembrane helix</keyword>
<evidence type="ECO:0000256" key="5">
    <source>
        <dbReference type="ARBA" id="ARBA00023065"/>
    </source>
</evidence>
<dbReference type="PANTHER" id="PTHR43427:SF6">
    <property type="entry name" value="CHLORIDE CHANNEL PROTEIN CLC-E"/>
    <property type="match status" value="1"/>
</dbReference>
<feature type="transmembrane region" description="Helical" evidence="10">
    <location>
        <begin position="138"/>
        <end position="158"/>
    </location>
</feature>
<evidence type="ECO:0000256" key="7">
    <source>
        <dbReference type="ARBA" id="ARBA00023173"/>
    </source>
</evidence>
<name>G5LLS0_SALET</name>
<sequence length="265" mass="28010">PLIPMFQRHAPLAGSLFIAEILFGTLMLASLGPVVVSAVVALLTTHLLNGSDSLLYTVHLAVDLHAREYVMIVSTGLVAGLCGPLLMWLMTASHNSFLRLKLSPPWQLALGGLIVGLLSLLTPTVWGNGYSVVQSFLLSPPLFSLIGGIFVCKILAVLASSGSGAPGGVFTPTLFVGLSIGMFLGRIWGFWLPGSDEIAILLGLAGMATLLAATTHAPIMSTLMICEMTGEYQLLPGLLIACVVASVLSRTLRHDSIYRQHAAEH</sequence>
<keyword evidence="2" id="KW-0813">Transport</keyword>
<comment type="subcellular location">
    <subcellularLocation>
        <location evidence="1">Membrane</location>
        <topology evidence="1">Multi-pass membrane protein</topology>
    </subcellularLocation>
</comment>
<reference evidence="11 12" key="1">
    <citation type="journal article" date="2011" name="BMC Genomics">
        <title>Genome sequencing reveals diversification of virulence factor content and possible host adaptation in distinct subpopulations of Salmonella enterica.</title>
        <authorList>
            <person name="den Bakker H.C."/>
            <person name="Moreno Switt A.I."/>
            <person name="Govoni G."/>
            <person name="Cummings C.A."/>
            <person name="Ranieri M.L."/>
            <person name="Degoricija L."/>
            <person name="Hoelzer K."/>
            <person name="Rodriguez-Rivera L.D."/>
            <person name="Brown S."/>
            <person name="Bolchacova E."/>
            <person name="Furtado M.R."/>
            <person name="Wiedmann M."/>
        </authorList>
    </citation>
    <scope>NUCLEOTIDE SEQUENCE [LARGE SCALE GENOMIC DNA]</scope>
    <source>
        <strain evidence="11 12">R6-377</strain>
    </source>
</reference>
<evidence type="ECO:0000313" key="12">
    <source>
        <dbReference type="Proteomes" id="UP000004642"/>
    </source>
</evidence>
<dbReference type="GO" id="GO:0005886">
    <property type="term" value="C:plasma membrane"/>
    <property type="evidence" value="ECO:0007669"/>
    <property type="project" value="TreeGrafter"/>
</dbReference>
<keyword evidence="5" id="KW-0406">Ion transport</keyword>
<evidence type="ECO:0000256" key="9">
    <source>
        <dbReference type="ARBA" id="ARBA00023303"/>
    </source>
</evidence>
<dbReference type="InterPro" id="IPR014743">
    <property type="entry name" value="Cl-channel_core"/>
</dbReference>
<dbReference type="NCBIfam" id="NF002437">
    <property type="entry name" value="PRK01610.1"/>
    <property type="match status" value="1"/>
</dbReference>
<feature type="transmembrane region" description="Helical" evidence="10">
    <location>
        <begin position="232"/>
        <end position="249"/>
    </location>
</feature>
<dbReference type="GO" id="GO:0005254">
    <property type="term" value="F:chloride channel activity"/>
    <property type="evidence" value="ECO:0007669"/>
    <property type="project" value="UniProtKB-KW"/>
</dbReference>
<dbReference type="InterPro" id="IPR001807">
    <property type="entry name" value="ClC"/>
</dbReference>
<dbReference type="Gene3D" id="1.10.3080.10">
    <property type="entry name" value="Clc chloride channel"/>
    <property type="match status" value="1"/>
</dbReference>
<evidence type="ECO:0000313" key="11">
    <source>
        <dbReference type="EMBL" id="EHC42090.1"/>
    </source>
</evidence>
<evidence type="ECO:0000256" key="3">
    <source>
        <dbReference type="ARBA" id="ARBA00022692"/>
    </source>
</evidence>